<dbReference type="InterPro" id="IPR021810">
    <property type="entry name" value="T1RH-like_C"/>
</dbReference>
<dbReference type="EMBL" id="UGHP01000001">
    <property type="protein sequence ID" value="STQ82198.1"/>
    <property type="molecule type" value="Genomic_DNA"/>
</dbReference>
<dbReference type="AlphaFoldDB" id="A0A377PNI5"/>
<gene>
    <name evidence="2" type="ORF">NCTC8105_04408</name>
</gene>
<accession>A0A377PNI5</accession>
<feature type="domain" description="Type I restriction enzyme HindI endonuclease subunit-like C-terminal" evidence="1">
    <location>
        <begin position="2"/>
        <end position="53"/>
    </location>
</feature>
<sequence>MGLVKRLKAAYDVCVGSEEITQDERERIHFYLAVRSIVYKLTKGDAPDTAQMNQKGA</sequence>
<name>A0A377PNI5_HAFAL</name>
<dbReference type="Pfam" id="PF11867">
    <property type="entry name" value="T1RH-like_C"/>
    <property type="match status" value="1"/>
</dbReference>
<protein>
    <submittedName>
        <fullName evidence="2">Domain of uncharacterized function (DUF3387)</fullName>
    </submittedName>
</protein>
<dbReference type="Proteomes" id="UP000254821">
    <property type="component" value="Unassembled WGS sequence"/>
</dbReference>
<proteinExistence type="predicted"/>
<evidence type="ECO:0000259" key="1">
    <source>
        <dbReference type="Pfam" id="PF11867"/>
    </source>
</evidence>
<evidence type="ECO:0000313" key="2">
    <source>
        <dbReference type="EMBL" id="STQ82198.1"/>
    </source>
</evidence>
<reference evidence="2 3" key="1">
    <citation type="submission" date="2018-06" db="EMBL/GenBank/DDBJ databases">
        <authorList>
            <consortium name="Pathogen Informatics"/>
            <person name="Doyle S."/>
        </authorList>
    </citation>
    <scope>NUCLEOTIDE SEQUENCE [LARGE SCALE GENOMIC DNA]</scope>
    <source>
        <strain evidence="2 3">NCTC8105</strain>
    </source>
</reference>
<evidence type="ECO:0000313" key="3">
    <source>
        <dbReference type="Proteomes" id="UP000254821"/>
    </source>
</evidence>
<organism evidence="2 3">
    <name type="scientific">Hafnia alvei</name>
    <dbReference type="NCBI Taxonomy" id="569"/>
    <lineage>
        <taxon>Bacteria</taxon>
        <taxon>Pseudomonadati</taxon>
        <taxon>Pseudomonadota</taxon>
        <taxon>Gammaproteobacteria</taxon>
        <taxon>Enterobacterales</taxon>
        <taxon>Hafniaceae</taxon>
        <taxon>Hafnia</taxon>
    </lineage>
</organism>